<dbReference type="EMBL" id="JAWDKD010000021">
    <property type="protein sequence ID" value="MDV0447675.1"/>
    <property type="molecule type" value="Genomic_DNA"/>
</dbReference>
<reference evidence="2" key="1">
    <citation type="submission" date="2023-06" db="EMBL/GenBank/DDBJ databases">
        <title>Genome sequence of Methanosarcinaceae archaeon Ag5.</title>
        <authorList>
            <person name="Protasov E."/>
            <person name="Platt K."/>
            <person name="Poehlein A."/>
            <person name="Daniel R."/>
            <person name="Brune A."/>
        </authorList>
    </citation>
    <scope>NUCLEOTIDE SEQUENCE</scope>
    <source>
        <strain evidence="2">Ag5</strain>
    </source>
</reference>
<keyword evidence="3" id="KW-1185">Reference proteome</keyword>
<evidence type="ECO:0000256" key="1">
    <source>
        <dbReference type="SAM" id="Phobius"/>
    </source>
</evidence>
<protein>
    <submittedName>
        <fullName evidence="2">Uncharacterized protein</fullName>
    </submittedName>
</protein>
<evidence type="ECO:0000313" key="3">
    <source>
        <dbReference type="Proteomes" id="UP001271789"/>
    </source>
</evidence>
<proteinExistence type="predicted"/>
<gene>
    <name evidence="2" type="ORF">MsAg5_15860</name>
</gene>
<keyword evidence="1" id="KW-1133">Transmembrane helix</keyword>
<dbReference type="Proteomes" id="UP001271789">
    <property type="component" value="Unassembled WGS sequence"/>
</dbReference>
<keyword evidence="1" id="KW-0472">Membrane</keyword>
<name>A0AAE4MJD9_9EURY</name>
<accession>A0AAE4MJD9</accession>
<feature type="transmembrane region" description="Helical" evidence="1">
    <location>
        <begin position="167"/>
        <end position="185"/>
    </location>
</feature>
<keyword evidence="1" id="KW-0812">Transmembrane</keyword>
<organism evidence="2 3">
    <name type="scientific">Methanolapillus africanus</name>
    <dbReference type="NCBI Taxonomy" id="3028297"/>
    <lineage>
        <taxon>Archaea</taxon>
        <taxon>Methanobacteriati</taxon>
        <taxon>Methanobacteriota</taxon>
        <taxon>Stenosarchaea group</taxon>
        <taxon>Methanomicrobia</taxon>
        <taxon>Methanosarcinales</taxon>
        <taxon>Methanosarcinaceae</taxon>
        <taxon>Methanolapillus</taxon>
    </lineage>
</organism>
<evidence type="ECO:0000313" key="2">
    <source>
        <dbReference type="EMBL" id="MDV0447675.1"/>
    </source>
</evidence>
<sequence>MMCQKMKYLIIISFIFFMTIGLPFSNGTSSEYIRSPEDIAKVSTKPEALEIERQNGAIVSGTIPKKQGMEAIEWFNQLDVVSEKIAVDGLLKKYEFIDGFGPHVDGYIQVSICMNCTTPEENISEIIEIFQEEGKKQGIENIPIVAKFVEQATNATTPSEPKDMSGFSIWQPVFALILIMVVVKFKN</sequence>
<dbReference type="AlphaFoldDB" id="A0AAE4MJD9"/>
<comment type="caution">
    <text evidence="2">The sequence shown here is derived from an EMBL/GenBank/DDBJ whole genome shotgun (WGS) entry which is preliminary data.</text>
</comment>